<reference evidence="3 4" key="1">
    <citation type="submission" date="2019-04" db="EMBL/GenBank/DDBJ databases">
        <title>Pedobacter sp. RP-3-15 sp. nov., isolated from Arctic soil.</title>
        <authorList>
            <person name="Dahal R.H."/>
            <person name="Kim D.-U."/>
        </authorList>
    </citation>
    <scope>NUCLEOTIDE SEQUENCE [LARGE SCALE GENOMIC DNA]</scope>
    <source>
        <strain evidence="3 4">RP-3-15</strain>
    </source>
</reference>
<dbReference type="Proteomes" id="UP000307244">
    <property type="component" value="Unassembled WGS sequence"/>
</dbReference>
<dbReference type="InterPro" id="IPR001667">
    <property type="entry name" value="DDH_dom"/>
</dbReference>
<dbReference type="Gene3D" id="3.90.1640.10">
    <property type="entry name" value="inorganic pyrophosphatase (n-terminal core)"/>
    <property type="match status" value="1"/>
</dbReference>
<evidence type="ECO:0000313" key="4">
    <source>
        <dbReference type="Proteomes" id="UP000307244"/>
    </source>
</evidence>
<proteinExistence type="predicted"/>
<dbReference type="Pfam" id="PF02272">
    <property type="entry name" value="DHHA1"/>
    <property type="match status" value="1"/>
</dbReference>
<feature type="domain" description="DHHA1" evidence="2">
    <location>
        <begin position="245"/>
        <end position="327"/>
    </location>
</feature>
<organism evidence="3 4">
    <name type="scientific">Pedobacter frigoris</name>
    <dbReference type="NCBI Taxonomy" id="2571272"/>
    <lineage>
        <taxon>Bacteria</taxon>
        <taxon>Pseudomonadati</taxon>
        <taxon>Bacteroidota</taxon>
        <taxon>Sphingobacteriia</taxon>
        <taxon>Sphingobacteriales</taxon>
        <taxon>Sphingobacteriaceae</taxon>
        <taxon>Pedobacter</taxon>
    </lineage>
</organism>
<name>A0A4U1CKH0_9SPHI</name>
<dbReference type="PANTHER" id="PTHR47618">
    <property type="entry name" value="BIFUNCTIONAL OLIGORIBONUCLEASE AND PAP PHOSPHATASE NRNA"/>
    <property type="match status" value="1"/>
</dbReference>
<gene>
    <name evidence="3" type="ORF">FA047_08685</name>
</gene>
<protein>
    <submittedName>
        <fullName evidence="3">Bifunctional oligoribonuclease/PAP phosphatase NrnA</fullName>
    </submittedName>
</protein>
<dbReference type="SUPFAM" id="SSF64182">
    <property type="entry name" value="DHH phosphoesterases"/>
    <property type="match status" value="1"/>
</dbReference>
<dbReference type="Gene3D" id="3.10.310.30">
    <property type="match status" value="1"/>
</dbReference>
<dbReference type="RefSeq" id="WP_136835576.1">
    <property type="nucleotide sequence ID" value="NZ_SWBQ01000002.1"/>
</dbReference>
<dbReference type="GO" id="GO:0003676">
    <property type="term" value="F:nucleic acid binding"/>
    <property type="evidence" value="ECO:0007669"/>
    <property type="project" value="InterPro"/>
</dbReference>
<evidence type="ECO:0000259" key="2">
    <source>
        <dbReference type="Pfam" id="PF02272"/>
    </source>
</evidence>
<dbReference type="Pfam" id="PF01368">
    <property type="entry name" value="DHH"/>
    <property type="match status" value="1"/>
</dbReference>
<dbReference type="InterPro" id="IPR051319">
    <property type="entry name" value="Oligoribo/pAp-PDE_c-di-AMP_PDE"/>
</dbReference>
<dbReference type="AlphaFoldDB" id="A0A4U1CKH0"/>
<evidence type="ECO:0000259" key="1">
    <source>
        <dbReference type="Pfam" id="PF01368"/>
    </source>
</evidence>
<accession>A0A4U1CKH0</accession>
<dbReference type="OrthoDB" id="9803668at2"/>
<evidence type="ECO:0000313" key="3">
    <source>
        <dbReference type="EMBL" id="TKC07322.1"/>
    </source>
</evidence>
<dbReference type="EMBL" id="SWBQ01000002">
    <property type="protein sequence ID" value="TKC07322.1"/>
    <property type="molecule type" value="Genomic_DNA"/>
</dbReference>
<sequence>MLSISEIKELLATPQKIVITTHHKPDGDAMGSSLGLYAYLIQMGHHVKVITPTDYPYFLHWLPNNSDVIIYTEQTAEAARLVEEAAMIFCLDFNTLSRINELGELVRASAAYKIMIDHHLEPEDFDDYRHWSINACAAAQLVYEFIVDELQDGKRMNKDIATCLYTGIMTDSGSFRFQSADSAVYRIAADLIDLGAEHWRIHQLVYDNATENRLRFLGHCISNKLEILREFNTAIISVTKEELREFNIVTGDTEGIVNYALSVNGIRLAAFIIERTDKVKLSLRSTGDFPANEICKKYFNGGGHRNAAGGFSDKNLEDTIQEFKTILTEYKTQLLQ</sequence>
<feature type="domain" description="DDH" evidence="1">
    <location>
        <begin position="16"/>
        <end position="168"/>
    </location>
</feature>
<keyword evidence="4" id="KW-1185">Reference proteome</keyword>
<dbReference type="PANTHER" id="PTHR47618:SF1">
    <property type="entry name" value="BIFUNCTIONAL OLIGORIBONUCLEASE AND PAP PHOSPHATASE NRNA"/>
    <property type="match status" value="1"/>
</dbReference>
<dbReference type="InterPro" id="IPR003156">
    <property type="entry name" value="DHHA1_dom"/>
</dbReference>
<comment type="caution">
    <text evidence="3">The sequence shown here is derived from an EMBL/GenBank/DDBJ whole genome shotgun (WGS) entry which is preliminary data.</text>
</comment>
<dbReference type="InterPro" id="IPR038763">
    <property type="entry name" value="DHH_sf"/>
</dbReference>